<dbReference type="EMBL" id="RDQO01000001">
    <property type="protein sequence ID" value="RMX08182.1"/>
    <property type="molecule type" value="Genomic_DNA"/>
</dbReference>
<accession>A0A3M6R057</accession>
<dbReference type="InterPro" id="IPR010982">
    <property type="entry name" value="Lambda_DNA-bd_dom_sf"/>
</dbReference>
<protein>
    <submittedName>
        <fullName evidence="2">ImmA/IrrE family metallo-endopeptidase</fullName>
    </submittedName>
</protein>
<dbReference type="Gene3D" id="1.10.10.2910">
    <property type="match status" value="1"/>
</dbReference>
<dbReference type="OrthoDB" id="9796786at2"/>
<evidence type="ECO:0000259" key="1">
    <source>
        <dbReference type="Pfam" id="PF06114"/>
    </source>
</evidence>
<proteinExistence type="predicted"/>
<dbReference type="RefSeq" id="WP_122226305.1">
    <property type="nucleotide sequence ID" value="NZ_RDQO01000001.1"/>
</dbReference>
<dbReference type="Gene3D" id="1.10.260.40">
    <property type="entry name" value="lambda repressor-like DNA-binding domains"/>
    <property type="match status" value="1"/>
</dbReference>
<comment type="caution">
    <text evidence="2">The sequence shown here is derived from an EMBL/GenBank/DDBJ whole genome shotgun (WGS) entry which is preliminary data.</text>
</comment>
<dbReference type="SUPFAM" id="SSF47413">
    <property type="entry name" value="lambda repressor-like DNA-binding domains"/>
    <property type="match status" value="1"/>
</dbReference>
<evidence type="ECO:0000313" key="3">
    <source>
        <dbReference type="Proteomes" id="UP000278006"/>
    </source>
</evidence>
<sequence length="358" mass="40317">MNTFKPNWASPPGATVLDLLHERQIPVKELADRAHRDVQSVSRLIYGVEPLTVDWAECLSAILGASPEFWLRREEIYRVDLRRLCESTEVAPDKWLSDVPINDLVRFGWIKQGTSASETTLNACAFFGVTTSSSFEQKYKRLFQASAYRASSAYVTRPTAVAAWLRQGEIEASAVVCEPWNRNKLANSLNSIRALTVEADPSKFLPELENILASCGVAMVVARTPEGCRASGATRFLHSEQALMQLSFRYLADDQFWFTVFHEIGHLLLHAHDELFLEGLEDRSNEAEREADEFALDTLFEKVGADALDKVEPSLLGIKRLARRAGISDGIVVGQLQRRERVPYSHFNKLKARYAWAD</sequence>
<dbReference type="Pfam" id="PF06114">
    <property type="entry name" value="Peptidase_M78"/>
    <property type="match status" value="1"/>
</dbReference>
<feature type="domain" description="IrrE N-terminal-like" evidence="1">
    <location>
        <begin position="250"/>
        <end position="328"/>
    </location>
</feature>
<dbReference type="InterPro" id="IPR010359">
    <property type="entry name" value="IrrE_HExxH"/>
</dbReference>
<keyword evidence="3" id="KW-1185">Reference proteome</keyword>
<dbReference type="GO" id="GO:0003677">
    <property type="term" value="F:DNA binding"/>
    <property type="evidence" value="ECO:0007669"/>
    <property type="project" value="InterPro"/>
</dbReference>
<dbReference type="Proteomes" id="UP000278006">
    <property type="component" value="Unassembled WGS sequence"/>
</dbReference>
<dbReference type="AlphaFoldDB" id="A0A3M6R057"/>
<organism evidence="2 3">
    <name type="scientific">Corticibacter populi</name>
    <dbReference type="NCBI Taxonomy" id="1550736"/>
    <lineage>
        <taxon>Bacteria</taxon>
        <taxon>Pseudomonadati</taxon>
        <taxon>Pseudomonadota</taxon>
        <taxon>Betaproteobacteria</taxon>
        <taxon>Burkholderiales</taxon>
        <taxon>Comamonadaceae</taxon>
        <taxon>Corticibacter</taxon>
    </lineage>
</organism>
<gene>
    <name evidence="2" type="ORF">D8I35_03455</name>
</gene>
<evidence type="ECO:0000313" key="2">
    <source>
        <dbReference type="EMBL" id="RMX08182.1"/>
    </source>
</evidence>
<name>A0A3M6R057_9BURK</name>
<reference evidence="2 3" key="1">
    <citation type="submission" date="2018-10" db="EMBL/GenBank/DDBJ databases">
        <title>Draft genome of Cortibacter populi DSM10536.</title>
        <authorList>
            <person name="Bernier A.-M."/>
            <person name="Bernard K."/>
        </authorList>
    </citation>
    <scope>NUCLEOTIDE SEQUENCE [LARGE SCALE GENOMIC DNA]</scope>
    <source>
        <strain evidence="2 3">DSM 105136</strain>
    </source>
</reference>